<reference evidence="2 3" key="1">
    <citation type="journal article" date="2024" name="Appl. Environ. Microbiol.">
        <title>Pontiella agarivorans sp. nov., a novel marine anaerobic bacterium capable of degrading macroalgal polysaccharides and fixing nitrogen.</title>
        <authorList>
            <person name="Liu N."/>
            <person name="Kivenson V."/>
            <person name="Peng X."/>
            <person name="Cui Z."/>
            <person name="Lankiewicz T.S."/>
            <person name="Gosselin K.M."/>
            <person name="English C.J."/>
            <person name="Blair E.M."/>
            <person name="O'Malley M.A."/>
            <person name="Valentine D.L."/>
        </authorList>
    </citation>
    <scope>NUCLEOTIDE SEQUENCE [LARGE SCALE GENOMIC DNA]</scope>
    <source>
        <strain evidence="2 3">NLcol2</strain>
    </source>
</reference>
<dbReference type="Proteomes" id="UP001290861">
    <property type="component" value="Unassembled WGS sequence"/>
</dbReference>
<dbReference type="EMBL" id="JARVCO010000002">
    <property type="protein sequence ID" value="MDZ8117682.1"/>
    <property type="molecule type" value="Genomic_DNA"/>
</dbReference>
<keyword evidence="3" id="KW-1185">Reference proteome</keyword>
<gene>
    <name evidence="2" type="ORF">P9H32_03505</name>
</gene>
<evidence type="ECO:0000259" key="1">
    <source>
        <dbReference type="Pfam" id="PF04168"/>
    </source>
</evidence>
<dbReference type="InterPro" id="IPR051680">
    <property type="entry name" value="ATP-dep_Glu-Cys_Ligase-2"/>
</dbReference>
<dbReference type="RefSeq" id="WP_322607480.1">
    <property type="nucleotide sequence ID" value="NZ_JARVCO010000002.1"/>
</dbReference>
<evidence type="ECO:0000313" key="3">
    <source>
        <dbReference type="Proteomes" id="UP001290861"/>
    </source>
</evidence>
<evidence type="ECO:0000313" key="2">
    <source>
        <dbReference type="EMBL" id="MDZ8117682.1"/>
    </source>
</evidence>
<accession>A0ABU5MU46</accession>
<protein>
    <submittedName>
        <fullName evidence="2">Alpha-E domain-containing protein</fullName>
    </submittedName>
</protein>
<sequence>MLLSRVADNIYWMSRYIERASNIARFLEVSYQLNLDHSSLDEEQWGPLIEITGDRTLFEARYGAPTRDNVMHFLMFNPEYPNSISRCLSTARSIAKGMRETVSDDMFREINALGKRVPEATREKAHFHTRVFQLCREIKRDAMLIEAMASETIERGQGYHFWRVGRYLERADKTSRLLHVKYFHLLPHLDAVGTPMDDLQWSAVLESMDAKETYIRTRGLITPDKVVDLMVLDRGHPRAILFCLNAVLESLYRITRDKSEKPHEILEALCKKLSAMSAKDIVEVGMNEFIDDLQLSFNEVNNAIHTHFISPKAVTAGA</sequence>
<dbReference type="PANTHER" id="PTHR34595:SF7">
    <property type="entry name" value="SLL1039 PROTEIN"/>
    <property type="match status" value="1"/>
</dbReference>
<proteinExistence type="predicted"/>
<organism evidence="2 3">
    <name type="scientific">Pontiella agarivorans</name>
    <dbReference type="NCBI Taxonomy" id="3038953"/>
    <lineage>
        <taxon>Bacteria</taxon>
        <taxon>Pseudomonadati</taxon>
        <taxon>Kiritimatiellota</taxon>
        <taxon>Kiritimatiellia</taxon>
        <taxon>Kiritimatiellales</taxon>
        <taxon>Pontiellaceae</taxon>
        <taxon>Pontiella</taxon>
    </lineage>
</organism>
<comment type="caution">
    <text evidence="2">The sequence shown here is derived from an EMBL/GenBank/DDBJ whole genome shotgun (WGS) entry which is preliminary data.</text>
</comment>
<dbReference type="PANTHER" id="PTHR34595">
    <property type="entry name" value="BLR5612 PROTEIN"/>
    <property type="match status" value="1"/>
</dbReference>
<feature type="domain" description="DUF403" evidence="1">
    <location>
        <begin position="2"/>
        <end position="308"/>
    </location>
</feature>
<name>A0ABU5MU46_9BACT</name>
<dbReference type="Pfam" id="PF04168">
    <property type="entry name" value="Alpha-E"/>
    <property type="match status" value="1"/>
</dbReference>
<dbReference type="InterPro" id="IPR007296">
    <property type="entry name" value="DUF403"/>
</dbReference>